<feature type="signal peptide" evidence="3">
    <location>
        <begin position="1"/>
        <end position="17"/>
    </location>
</feature>
<dbReference type="PANTHER" id="PTHR40633:SF1">
    <property type="entry name" value="GPI ANCHORED SERINE-THREONINE RICH PROTEIN (AFU_ORTHOLOGUE AFUA_1G03630)"/>
    <property type="match status" value="1"/>
</dbReference>
<feature type="compositionally biased region" description="Low complexity" evidence="2">
    <location>
        <begin position="167"/>
        <end position="184"/>
    </location>
</feature>
<evidence type="ECO:0000256" key="2">
    <source>
        <dbReference type="SAM" id="MobiDB-lite"/>
    </source>
</evidence>
<name>A0A0B2X2Y1_METAS</name>
<feature type="region of interest" description="Disordered" evidence="2">
    <location>
        <begin position="116"/>
        <end position="147"/>
    </location>
</feature>
<reference evidence="5 6" key="1">
    <citation type="journal article" date="2014" name="Proc. Natl. Acad. Sci. U.S.A.">
        <title>Trajectory and genomic determinants of fungal-pathogen speciation and host adaptation.</title>
        <authorList>
            <person name="Hu X."/>
            <person name="Xiao G."/>
            <person name="Zheng P."/>
            <person name="Shang Y."/>
            <person name="Su Y."/>
            <person name="Zhang X."/>
            <person name="Liu X."/>
            <person name="Zhan S."/>
            <person name="St Leger R.J."/>
            <person name="Wang C."/>
        </authorList>
    </citation>
    <scope>NUCLEOTIDE SEQUENCE [LARGE SCALE GENOMIC DNA]</scope>
    <source>
        <strain evidence="5 6">ARSEF 1941</strain>
    </source>
</reference>
<dbReference type="STRING" id="1081103.A0A0B2X2Y1"/>
<dbReference type="Pfam" id="PF10342">
    <property type="entry name" value="Kre9_KNH"/>
    <property type="match status" value="1"/>
</dbReference>
<proteinExistence type="predicted"/>
<keyword evidence="6" id="KW-1185">Reference proteome</keyword>
<feature type="domain" description="Yeast cell wall synthesis Kre9/Knh1-like N-terminal" evidence="4">
    <location>
        <begin position="27"/>
        <end position="122"/>
    </location>
</feature>
<dbReference type="RefSeq" id="XP_040681183.1">
    <property type="nucleotide sequence ID" value="XM_040820840.1"/>
</dbReference>
<dbReference type="HOGENOM" id="CLU_069672_1_0_1"/>
<feature type="region of interest" description="Disordered" evidence="2">
    <location>
        <begin position="167"/>
        <end position="194"/>
    </location>
</feature>
<evidence type="ECO:0000256" key="3">
    <source>
        <dbReference type="SAM" id="SignalP"/>
    </source>
</evidence>
<organism evidence="5 6">
    <name type="scientific">Metarhizium album (strain ARSEF 1941)</name>
    <dbReference type="NCBI Taxonomy" id="1081103"/>
    <lineage>
        <taxon>Eukaryota</taxon>
        <taxon>Fungi</taxon>
        <taxon>Dikarya</taxon>
        <taxon>Ascomycota</taxon>
        <taxon>Pezizomycotina</taxon>
        <taxon>Sordariomycetes</taxon>
        <taxon>Hypocreomycetidae</taxon>
        <taxon>Hypocreales</taxon>
        <taxon>Clavicipitaceae</taxon>
        <taxon>Metarhizium</taxon>
    </lineage>
</organism>
<keyword evidence="1 3" id="KW-0732">Signal</keyword>
<dbReference type="PANTHER" id="PTHR40633">
    <property type="entry name" value="MATRIX PROTEIN, PUTATIVE (AFU_ORTHOLOGUE AFUA_8G05410)-RELATED"/>
    <property type="match status" value="1"/>
</dbReference>
<protein>
    <submittedName>
        <fullName evidence="5">Cell wall beta-glucan synthesis</fullName>
    </submittedName>
</protein>
<evidence type="ECO:0000313" key="5">
    <source>
        <dbReference type="EMBL" id="KHO00118.1"/>
    </source>
</evidence>
<feature type="compositionally biased region" description="Low complexity" evidence="2">
    <location>
        <begin position="123"/>
        <end position="147"/>
    </location>
</feature>
<evidence type="ECO:0000259" key="4">
    <source>
        <dbReference type="Pfam" id="PF10342"/>
    </source>
</evidence>
<evidence type="ECO:0000313" key="6">
    <source>
        <dbReference type="Proteomes" id="UP000030816"/>
    </source>
</evidence>
<dbReference type="OrthoDB" id="2260257at2759"/>
<dbReference type="Proteomes" id="UP000030816">
    <property type="component" value="Unassembled WGS sequence"/>
</dbReference>
<feature type="chain" id="PRO_5002079911" evidence="3">
    <location>
        <begin position="18"/>
        <end position="254"/>
    </location>
</feature>
<sequence length="254" mass="25670">MRFSLVSVLAFAATALAQTPGFVAVISPKANEVLQAGSPYTITWQKPTEAKYQKTLLTIELLGGDTQGTQVVLQSLATGVSYAAGSYTVDIPSDGVAKAVNGFRFIDESDPQVFQYSPPFQIKPSGPKSSSSSSGPKSSSSTSGSASATSSIKTVTLSSVSTSMTANSTSAKTSAHTHSSQHKSIVPGNSTTAVKTSSQSAPVVVSTGVPRTAVSSTAVFTTGLPTPTVPVAAANALHVGSLTMLGVVAAVLAL</sequence>
<dbReference type="InterPro" id="IPR052982">
    <property type="entry name" value="SRP1/TIP1-like"/>
</dbReference>
<dbReference type="GeneID" id="63736496"/>
<dbReference type="InterPro" id="IPR018466">
    <property type="entry name" value="Kre9/Knh1-like_N"/>
</dbReference>
<evidence type="ECO:0000256" key="1">
    <source>
        <dbReference type="ARBA" id="ARBA00022729"/>
    </source>
</evidence>
<accession>A0A0B2X2Y1</accession>
<dbReference type="EMBL" id="AZHE01000003">
    <property type="protein sequence ID" value="KHO00118.1"/>
    <property type="molecule type" value="Genomic_DNA"/>
</dbReference>
<dbReference type="AlphaFoldDB" id="A0A0B2X2Y1"/>
<comment type="caution">
    <text evidence="5">The sequence shown here is derived from an EMBL/GenBank/DDBJ whole genome shotgun (WGS) entry which is preliminary data.</text>
</comment>
<gene>
    <name evidence="5" type="ORF">MAM_02041</name>
</gene>